<accession>A0ABX8WNC4</accession>
<organism evidence="2 3">
    <name type="scientific">Lysobacter soyae</name>
    <dbReference type="NCBI Taxonomy" id="2764185"/>
    <lineage>
        <taxon>Bacteria</taxon>
        <taxon>Pseudomonadati</taxon>
        <taxon>Pseudomonadota</taxon>
        <taxon>Gammaproteobacteria</taxon>
        <taxon>Lysobacterales</taxon>
        <taxon>Lysobacteraceae</taxon>
        <taxon>Lysobacter</taxon>
    </lineage>
</organism>
<dbReference type="PANTHER" id="PTHR22602">
    <property type="entry name" value="TRANSFERASE CAF17, MITOCHONDRIAL-RELATED"/>
    <property type="match status" value="1"/>
</dbReference>
<gene>
    <name evidence="2" type="ORF">H8L67_06860</name>
</gene>
<dbReference type="InterPro" id="IPR027266">
    <property type="entry name" value="TrmE/GcvT-like"/>
</dbReference>
<dbReference type="NCBIfam" id="TIGR03317">
    <property type="entry name" value="ygfZ_signature"/>
    <property type="match status" value="1"/>
</dbReference>
<dbReference type="Proteomes" id="UP000824755">
    <property type="component" value="Chromosome"/>
</dbReference>
<dbReference type="RefSeq" id="WP_220379113.1">
    <property type="nucleotide sequence ID" value="NZ_CP080544.1"/>
</dbReference>
<dbReference type="Gene3D" id="2.40.30.160">
    <property type="match status" value="1"/>
</dbReference>
<dbReference type="InterPro" id="IPR017703">
    <property type="entry name" value="YgfZ/GCV_T_CS"/>
</dbReference>
<protein>
    <submittedName>
        <fullName evidence="2">Folate-binding protein</fullName>
    </submittedName>
</protein>
<evidence type="ECO:0000313" key="2">
    <source>
        <dbReference type="EMBL" id="QYR52326.1"/>
    </source>
</evidence>
<proteinExistence type="predicted"/>
<evidence type="ECO:0000313" key="3">
    <source>
        <dbReference type="Proteomes" id="UP000824755"/>
    </source>
</evidence>
<dbReference type="InterPro" id="IPR045179">
    <property type="entry name" value="YgfZ/GcvT"/>
</dbReference>
<name>A0ABX8WNC4_9GAMM</name>
<keyword evidence="1" id="KW-0809">Transit peptide</keyword>
<sequence>MSHNLNPSDSPEFALPELAVISIEGADASRFLHAQTMNDVAGLAAMDWHWNGWLTPQGRLIALFALVKLSDTQFVLVTPATGVSALLEGLKRFVFRSKVSFTPMTDAVVAGSHADLPPGTRVQVSDTGMQLRWPGEGRSLRVVLAGANVATDQALAHAWALQDLRAGIPWISAADNPQWTPQQLSLERWPAFSVKKGCYPGQEIVARTHFLGKGKRQLHWVHFSAGEVPSVDAAMVRRIDHDALCVLPIDSNEHPAQIGGAAYSVRPFDPI</sequence>
<keyword evidence="3" id="KW-1185">Reference proteome</keyword>
<evidence type="ECO:0000256" key="1">
    <source>
        <dbReference type="ARBA" id="ARBA00022946"/>
    </source>
</evidence>
<dbReference type="SUPFAM" id="SSF103025">
    <property type="entry name" value="Folate-binding domain"/>
    <property type="match status" value="1"/>
</dbReference>
<dbReference type="EMBL" id="CP080544">
    <property type="protein sequence ID" value="QYR52326.1"/>
    <property type="molecule type" value="Genomic_DNA"/>
</dbReference>
<reference evidence="2 3" key="1">
    <citation type="submission" date="2021-08" db="EMBL/GenBank/DDBJ databases">
        <title>Lysobacter sp. strain CJ11 Genome sequencing and assembly.</title>
        <authorList>
            <person name="Kim I."/>
        </authorList>
    </citation>
    <scope>NUCLEOTIDE SEQUENCE [LARGE SCALE GENOMIC DNA]</scope>
    <source>
        <strain evidence="2 3">CJ11</strain>
    </source>
</reference>
<dbReference type="PANTHER" id="PTHR22602:SF0">
    <property type="entry name" value="TRANSFERASE CAF17, MITOCHONDRIAL-RELATED"/>
    <property type="match status" value="1"/>
</dbReference>
<dbReference type="Gene3D" id="3.30.1360.120">
    <property type="entry name" value="Probable tRNA modification gtpase trme, domain 1"/>
    <property type="match status" value="1"/>
</dbReference>